<proteinExistence type="predicted"/>
<feature type="compositionally biased region" description="Polar residues" evidence="1">
    <location>
        <begin position="255"/>
        <end position="265"/>
    </location>
</feature>
<protein>
    <submittedName>
        <fullName evidence="2">Uncharacterized protein</fullName>
    </submittedName>
</protein>
<feature type="region of interest" description="Disordered" evidence="1">
    <location>
        <begin position="116"/>
        <end position="154"/>
    </location>
</feature>
<evidence type="ECO:0000256" key="1">
    <source>
        <dbReference type="SAM" id="MobiDB-lite"/>
    </source>
</evidence>
<accession>A0A0G4I2P5</accession>
<gene>
    <name evidence="2" type="ORF">Cvel_1713</name>
</gene>
<name>A0A0G4I2P5_9ALVE</name>
<feature type="compositionally biased region" description="Basic and acidic residues" evidence="1">
    <location>
        <begin position="143"/>
        <end position="154"/>
    </location>
</feature>
<evidence type="ECO:0000313" key="2">
    <source>
        <dbReference type="EMBL" id="CEM51191.1"/>
    </source>
</evidence>
<dbReference type="AlphaFoldDB" id="A0A0G4I2P5"/>
<dbReference type="VEuPathDB" id="CryptoDB:Cvel_1713"/>
<reference evidence="2" key="1">
    <citation type="submission" date="2014-11" db="EMBL/GenBank/DDBJ databases">
        <authorList>
            <person name="Otto D Thomas"/>
            <person name="Naeem Raeece"/>
        </authorList>
    </citation>
    <scope>NUCLEOTIDE SEQUENCE</scope>
</reference>
<sequence>MDKSKIQRDADELEHTIQKFVKHLEAASLPVTRRLLERALSCHEHSDGQLEAPNSVDSIQQCVARHREIGEDFTEHLQEEVAELRRSIQYCQSRCFRRFFHEGAVVSQNRNSKWNERGVREGEREREGGFSTVDRATTTQREGTGKETDNGDLQGRLDDCSSDCMESFKAQVGQTRSRLDAFIRETFSALSVTQATATKAPVLTSTNSLRDETVSKATPTPPDDFMRRDTATSPASVNKVSVFPFPPSDQKCFASKSQTESGRPP</sequence>
<organism evidence="2">
    <name type="scientific">Chromera velia CCMP2878</name>
    <dbReference type="NCBI Taxonomy" id="1169474"/>
    <lineage>
        <taxon>Eukaryota</taxon>
        <taxon>Sar</taxon>
        <taxon>Alveolata</taxon>
        <taxon>Colpodellida</taxon>
        <taxon>Chromeraceae</taxon>
        <taxon>Chromera</taxon>
    </lineage>
</organism>
<feature type="compositionally biased region" description="Basic and acidic residues" evidence="1">
    <location>
        <begin position="116"/>
        <end position="128"/>
    </location>
</feature>
<feature type="region of interest" description="Disordered" evidence="1">
    <location>
        <begin position="203"/>
        <end position="265"/>
    </location>
</feature>
<dbReference type="EMBL" id="CDMZ01004873">
    <property type="protein sequence ID" value="CEM51191.1"/>
    <property type="molecule type" value="Genomic_DNA"/>
</dbReference>